<evidence type="ECO:0000313" key="2">
    <source>
        <dbReference type="Proteomes" id="UP000503840"/>
    </source>
</evidence>
<proteinExistence type="predicted"/>
<evidence type="ECO:0000313" key="1">
    <source>
        <dbReference type="EMBL" id="GFM31640.1"/>
    </source>
</evidence>
<dbReference type="RefSeq" id="WP_174403357.1">
    <property type="nucleotide sequence ID" value="NZ_BLVO01000001.1"/>
</dbReference>
<dbReference type="SUPFAM" id="SSF109604">
    <property type="entry name" value="HD-domain/PDEase-like"/>
    <property type="match status" value="1"/>
</dbReference>
<dbReference type="Proteomes" id="UP000503840">
    <property type="component" value="Unassembled WGS sequence"/>
</dbReference>
<sequence>MEKTSKHLYDFIDPKSGGAVLGEVLHIAALLGLDEIGDELAAVHADVVRLFGGLYPGYRKSTAKYHNLEHTCSVVLATARLLHGCVLDGRSTFSARGFLLCVLAAYFHDVGLIQEDGDIDGTGAKYTVGHEERSVGFMQRYLASRNYAANEIRDCADMIRCTILAKSPDELAFASEEAGMLGRVIGTADLVAQIADRTYLEKLRLLFLEFEEAQLPGFASELELVMQTEAFYTNVAKSRLEGGLHGLNVHMRSHFRERWGVDEDLYQSAIEGNIAYISMLADTCTKNPECYEELLRRGVPPTE</sequence>
<organism evidence="1 2">
    <name type="scientific">Desulfovibrio subterraneus</name>
    <dbReference type="NCBI Taxonomy" id="2718620"/>
    <lineage>
        <taxon>Bacteria</taxon>
        <taxon>Pseudomonadati</taxon>
        <taxon>Thermodesulfobacteriota</taxon>
        <taxon>Desulfovibrionia</taxon>
        <taxon>Desulfovibrionales</taxon>
        <taxon>Desulfovibrionaceae</taxon>
        <taxon>Desulfovibrio</taxon>
    </lineage>
</organism>
<keyword evidence="2" id="KW-1185">Reference proteome</keyword>
<name>A0A7J0BD83_9BACT</name>
<gene>
    <name evidence="1" type="ORF">DSM101010T_00050</name>
</gene>
<accession>A0A7J0BD83</accession>
<evidence type="ECO:0008006" key="3">
    <source>
        <dbReference type="Google" id="ProtNLM"/>
    </source>
</evidence>
<reference evidence="1 2" key="1">
    <citation type="submission" date="2020-05" db="EMBL/GenBank/DDBJ databases">
        <title>Draft genome sequence of Desulfovibrio sp. strain HN2T.</title>
        <authorList>
            <person name="Ueno A."/>
            <person name="Tamazawa S."/>
            <person name="Tamamura S."/>
            <person name="Murakami T."/>
            <person name="Kiyama T."/>
            <person name="Inomata H."/>
            <person name="Amano Y."/>
            <person name="Miyakawa K."/>
            <person name="Tamaki H."/>
            <person name="Naganuma T."/>
            <person name="Kaneko K."/>
        </authorList>
    </citation>
    <scope>NUCLEOTIDE SEQUENCE [LARGE SCALE GENOMIC DNA]</scope>
    <source>
        <strain evidence="1 2">HN2</strain>
    </source>
</reference>
<dbReference type="Gene3D" id="1.10.3210.10">
    <property type="entry name" value="Hypothetical protein af1432"/>
    <property type="match status" value="1"/>
</dbReference>
<protein>
    <recommendedName>
        <fullName evidence="3">HD/PDEase domain-containing protein</fullName>
    </recommendedName>
</protein>
<dbReference type="EMBL" id="BLVO01000001">
    <property type="protein sequence ID" value="GFM31640.1"/>
    <property type="molecule type" value="Genomic_DNA"/>
</dbReference>
<dbReference type="AlphaFoldDB" id="A0A7J0BD83"/>
<comment type="caution">
    <text evidence="1">The sequence shown here is derived from an EMBL/GenBank/DDBJ whole genome shotgun (WGS) entry which is preliminary data.</text>
</comment>